<dbReference type="SUPFAM" id="SSF51735">
    <property type="entry name" value="NAD(P)-binding Rossmann-fold domains"/>
    <property type="match status" value="1"/>
</dbReference>
<evidence type="ECO:0000256" key="1">
    <source>
        <dbReference type="ARBA" id="ARBA00006484"/>
    </source>
</evidence>
<dbReference type="CDD" id="cd05233">
    <property type="entry name" value="SDR_c"/>
    <property type="match status" value="1"/>
</dbReference>
<gene>
    <name evidence="3" type="ORF">ACFOD6_05890</name>
</gene>
<dbReference type="Proteomes" id="UP001595445">
    <property type="component" value="Unassembled WGS sequence"/>
</dbReference>
<proteinExistence type="inferred from homology"/>
<dbReference type="PRINTS" id="PR00081">
    <property type="entry name" value="GDHRDH"/>
</dbReference>
<evidence type="ECO:0000313" key="4">
    <source>
        <dbReference type="Proteomes" id="UP001595445"/>
    </source>
</evidence>
<dbReference type="Pfam" id="PF13561">
    <property type="entry name" value="adh_short_C2"/>
    <property type="match status" value="1"/>
</dbReference>
<protein>
    <submittedName>
        <fullName evidence="3">SDR family NAD(P)-dependent oxidoreductase</fullName>
        <ecNumber evidence="3">1.1.1.-</ecNumber>
    </submittedName>
</protein>
<dbReference type="PANTHER" id="PTHR42879:SF2">
    <property type="entry name" value="3-OXOACYL-[ACYL-CARRIER-PROTEIN] REDUCTASE FABG"/>
    <property type="match status" value="1"/>
</dbReference>
<feature type="domain" description="Ketoreductase" evidence="2">
    <location>
        <begin position="7"/>
        <end position="190"/>
    </location>
</feature>
<dbReference type="InterPro" id="IPR050259">
    <property type="entry name" value="SDR"/>
</dbReference>
<dbReference type="NCBIfam" id="NF005559">
    <property type="entry name" value="PRK07231.1"/>
    <property type="match status" value="1"/>
</dbReference>
<accession>A0ABV7DS08</accession>
<dbReference type="RefSeq" id="WP_197641847.1">
    <property type="nucleotide sequence ID" value="NZ_JAEACP010000002.1"/>
</dbReference>
<sequence>MPRHDTTTALVTGAAHGIGRAIARHLAREGAAVAVIDLDAEGAAETARLIQSEGGIAFSTGADITDMAAVTAAVDTCEAAIGPLTLLVNNAGFTDAGDLAGIGLEAWHKEVDVNLNGTYHCLRALLPRMQARGGGAVVNITSVNGVRYFGNPAYSAAKAGLINLTQSVASEYGRHGIRCNAVLPGSVRTDNITWRIRQEKDPQVFQKLARWYPMGRVAEPEDIAKAVSFLGSEDAGYITGVALPVDGGLLAGMNVMIGEFILESQ</sequence>
<dbReference type="SMART" id="SM00822">
    <property type="entry name" value="PKS_KR"/>
    <property type="match status" value="1"/>
</dbReference>
<reference evidence="4" key="1">
    <citation type="journal article" date="2019" name="Int. J. Syst. Evol. Microbiol.">
        <title>The Global Catalogue of Microorganisms (GCM) 10K type strain sequencing project: providing services to taxonomists for standard genome sequencing and annotation.</title>
        <authorList>
            <consortium name="The Broad Institute Genomics Platform"/>
            <consortium name="The Broad Institute Genome Sequencing Center for Infectious Disease"/>
            <person name="Wu L."/>
            <person name="Ma J."/>
        </authorList>
    </citation>
    <scope>NUCLEOTIDE SEQUENCE [LARGE SCALE GENOMIC DNA]</scope>
    <source>
        <strain evidence="4">KCTC 62102</strain>
    </source>
</reference>
<dbReference type="InterPro" id="IPR036291">
    <property type="entry name" value="NAD(P)-bd_dom_sf"/>
</dbReference>
<dbReference type="InterPro" id="IPR002347">
    <property type="entry name" value="SDR_fam"/>
</dbReference>
<evidence type="ECO:0000313" key="3">
    <source>
        <dbReference type="EMBL" id="MFC3085576.1"/>
    </source>
</evidence>
<keyword evidence="4" id="KW-1185">Reference proteome</keyword>
<dbReference type="PRINTS" id="PR00080">
    <property type="entry name" value="SDRFAMILY"/>
</dbReference>
<organism evidence="3 4">
    <name type="scientific">Tabrizicola soli</name>
    <dbReference type="NCBI Taxonomy" id="2185115"/>
    <lineage>
        <taxon>Bacteria</taxon>
        <taxon>Pseudomonadati</taxon>
        <taxon>Pseudomonadota</taxon>
        <taxon>Alphaproteobacteria</taxon>
        <taxon>Rhodobacterales</taxon>
        <taxon>Paracoccaceae</taxon>
        <taxon>Tabrizicola</taxon>
    </lineage>
</organism>
<evidence type="ECO:0000259" key="2">
    <source>
        <dbReference type="SMART" id="SM00822"/>
    </source>
</evidence>
<dbReference type="EMBL" id="JBHRSM010000011">
    <property type="protein sequence ID" value="MFC3085576.1"/>
    <property type="molecule type" value="Genomic_DNA"/>
</dbReference>
<keyword evidence="3" id="KW-0560">Oxidoreductase</keyword>
<dbReference type="InterPro" id="IPR057326">
    <property type="entry name" value="KR_dom"/>
</dbReference>
<dbReference type="PANTHER" id="PTHR42879">
    <property type="entry name" value="3-OXOACYL-(ACYL-CARRIER-PROTEIN) REDUCTASE"/>
    <property type="match status" value="1"/>
</dbReference>
<name>A0ABV7DS08_9RHOB</name>
<dbReference type="EC" id="1.1.1.-" evidence="3"/>
<comment type="similarity">
    <text evidence="1">Belongs to the short-chain dehydrogenases/reductases (SDR) family.</text>
</comment>
<comment type="caution">
    <text evidence="3">The sequence shown here is derived from an EMBL/GenBank/DDBJ whole genome shotgun (WGS) entry which is preliminary data.</text>
</comment>
<dbReference type="Gene3D" id="3.40.50.720">
    <property type="entry name" value="NAD(P)-binding Rossmann-like Domain"/>
    <property type="match status" value="1"/>
</dbReference>
<dbReference type="GO" id="GO:0016491">
    <property type="term" value="F:oxidoreductase activity"/>
    <property type="evidence" value="ECO:0007669"/>
    <property type="project" value="UniProtKB-KW"/>
</dbReference>